<dbReference type="NCBIfam" id="NF003842">
    <property type="entry name" value="PRK05421.1-4"/>
    <property type="match status" value="1"/>
</dbReference>
<name>A0A6G7CK61_9VIBR</name>
<sequence>MKKRYLLVIILLGFLATVFSGYKLVFNIPEHPQLVTLNENGDSEPLVCFQDSEAAPLDKQGQLGLLVWNIYKQNRSTWNSELTRLSKDAQLLLMQEASLNTDFKTWIFKQGWEGNQVNAFKVMGESAGVINLARSTPNLACGYTEMEPWLRLPKSGIYAQYPLSNGQVLAVVNLHAVNFTYGTNEYQLQLQVLANELSKHVGPIIVAGDFNSWSEARVKVMKQVLTSLGLTEARFSPDNRVRFVTGLPLDHVFYRGLDLKSAKAPISDASDHNPLLLSFSLLQY</sequence>
<dbReference type="Gene3D" id="3.60.10.10">
    <property type="entry name" value="Endonuclease/exonuclease/phosphatase"/>
    <property type="match status" value="1"/>
</dbReference>
<dbReference type="GO" id="GO:0005737">
    <property type="term" value="C:cytoplasm"/>
    <property type="evidence" value="ECO:0007669"/>
    <property type="project" value="UniProtKB-SubCell"/>
</dbReference>
<reference evidence="4 5" key="1">
    <citation type="submission" date="2020-02" db="EMBL/GenBank/DDBJ databases">
        <title>A complete genome of a marine bacterium Vibrio sp. ZWAL4003 isolated from the mangrove sediment with the ability to degrade polysaccharides.</title>
        <authorList>
            <person name="Wu J."/>
            <person name="Qu W."/>
            <person name="Zeng R."/>
        </authorList>
    </citation>
    <scope>NUCLEOTIDE SEQUENCE [LARGE SCALE GENOMIC DNA]</scope>
    <source>
        <strain evidence="4 5">ZWAL4003</strain>
    </source>
</reference>
<gene>
    <name evidence="4" type="ORF">G5S32_11155</name>
</gene>
<protein>
    <recommendedName>
        <fullName evidence="2">UPF0294 protein G5S32_11155</fullName>
    </recommendedName>
</protein>
<keyword evidence="1 2" id="KW-0963">Cytoplasm</keyword>
<dbReference type="InterPro" id="IPR036691">
    <property type="entry name" value="Endo/exonu/phosph_ase_sf"/>
</dbReference>
<dbReference type="SUPFAM" id="SSF56219">
    <property type="entry name" value="DNase I-like"/>
    <property type="match status" value="1"/>
</dbReference>
<dbReference type="AlphaFoldDB" id="A0A6G7CK61"/>
<keyword evidence="5" id="KW-1185">Reference proteome</keyword>
<evidence type="ECO:0000256" key="1">
    <source>
        <dbReference type="ARBA" id="ARBA00022490"/>
    </source>
</evidence>
<dbReference type="Proteomes" id="UP000503003">
    <property type="component" value="Chromosome 1"/>
</dbReference>
<dbReference type="KEGG" id="vzi:G5S32_11155"/>
<accession>A0A6G7CK61</accession>
<evidence type="ECO:0000256" key="2">
    <source>
        <dbReference type="HAMAP-Rule" id="MF_01119"/>
    </source>
</evidence>
<dbReference type="HAMAP" id="MF_01119">
    <property type="entry name" value="UPF0294"/>
    <property type="match status" value="1"/>
</dbReference>
<dbReference type="EMBL" id="CP049331">
    <property type="protein sequence ID" value="QIH42507.1"/>
    <property type="molecule type" value="Genomic_DNA"/>
</dbReference>
<evidence type="ECO:0000259" key="3">
    <source>
        <dbReference type="Pfam" id="PF03372"/>
    </source>
</evidence>
<dbReference type="GO" id="GO:0004519">
    <property type="term" value="F:endonuclease activity"/>
    <property type="evidence" value="ECO:0007669"/>
    <property type="project" value="UniProtKB-KW"/>
</dbReference>
<dbReference type="GO" id="GO:0004527">
    <property type="term" value="F:exonuclease activity"/>
    <property type="evidence" value="ECO:0007669"/>
    <property type="project" value="UniProtKB-KW"/>
</dbReference>
<evidence type="ECO:0000313" key="4">
    <source>
        <dbReference type="EMBL" id="QIH42507.1"/>
    </source>
</evidence>
<dbReference type="InterPro" id="IPR005135">
    <property type="entry name" value="Endo/exonuclease/phosphatase"/>
</dbReference>
<proteinExistence type="inferred from homology"/>
<keyword evidence="4" id="KW-0540">Nuclease</keyword>
<dbReference type="RefSeq" id="WP_165312076.1">
    <property type="nucleotide sequence ID" value="NZ_CP049331.1"/>
</dbReference>
<comment type="subcellular location">
    <subcellularLocation>
        <location evidence="2">Cytoplasm</location>
    </subcellularLocation>
</comment>
<feature type="domain" description="Endonuclease/exonuclease/phosphatase" evidence="3">
    <location>
        <begin position="67"/>
        <end position="272"/>
    </location>
</feature>
<dbReference type="NCBIfam" id="NF003840">
    <property type="entry name" value="PRK05421.1-2"/>
    <property type="match status" value="1"/>
</dbReference>
<evidence type="ECO:0000313" key="5">
    <source>
        <dbReference type="Proteomes" id="UP000503003"/>
    </source>
</evidence>
<dbReference type="Pfam" id="PF03372">
    <property type="entry name" value="Exo_endo_phos"/>
    <property type="match status" value="1"/>
</dbReference>
<organism evidence="4 5">
    <name type="scientific">Vibrio ziniensis</name>
    <dbReference type="NCBI Taxonomy" id="2711221"/>
    <lineage>
        <taxon>Bacteria</taxon>
        <taxon>Pseudomonadati</taxon>
        <taxon>Pseudomonadota</taxon>
        <taxon>Gammaproteobacteria</taxon>
        <taxon>Vibrionales</taxon>
        <taxon>Vibrionaceae</taxon>
        <taxon>Vibrio</taxon>
    </lineage>
</organism>
<dbReference type="InterPro" id="IPR022958">
    <property type="entry name" value="UPF0294"/>
</dbReference>
<keyword evidence="4" id="KW-0255">Endonuclease</keyword>
<dbReference type="NCBIfam" id="NF003841">
    <property type="entry name" value="PRK05421.1-3"/>
    <property type="match status" value="1"/>
</dbReference>
<comment type="similarity">
    <text evidence="2">Belongs to the UPF0294 family.</text>
</comment>
<keyword evidence="4" id="KW-0269">Exonuclease</keyword>
<keyword evidence="4" id="KW-0378">Hydrolase</keyword>